<feature type="domain" description="CYTH" evidence="1">
    <location>
        <begin position="4"/>
        <end position="182"/>
    </location>
</feature>
<dbReference type="InterPro" id="IPR033469">
    <property type="entry name" value="CYTH-like_dom_sf"/>
</dbReference>
<sequence length="186" mass="22200">MKEHIEKEYKVMLSEKQFQKLCDLLGNPKPVRQENRYYDTEDWQIRRQFGSMRIRTVNGMHIFTLKIRRNADTVTEYEMPVNENSLWALHSPKVQELLKQCGITAPLQEIGRLTTWRAKKVTEDAEICLDYNEYREQYDYEVEYEYLRPHDGLKAFQELLDQIGAKYEGNCRSKVMRAVGTPWLNQ</sequence>
<dbReference type="Gene3D" id="2.40.320.10">
    <property type="entry name" value="Hypothetical Protein Pfu-838710-001"/>
    <property type="match status" value="1"/>
</dbReference>
<evidence type="ECO:0000313" key="2">
    <source>
        <dbReference type="EMBL" id="HJC36657.1"/>
    </source>
</evidence>
<reference evidence="2" key="1">
    <citation type="journal article" date="2021" name="PeerJ">
        <title>Extensive microbial diversity within the chicken gut microbiome revealed by metagenomics and culture.</title>
        <authorList>
            <person name="Gilroy R."/>
            <person name="Ravi A."/>
            <person name="Getino M."/>
            <person name="Pursley I."/>
            <person name="Horton D.L."/>
            <person name="Alikhan N.F."/>
            <person name="Baker D."/>
            <person name="Gharbi K."/>
            <person name="Hall N."/>
            <person name="Watson M."/>
            <person name="Adriaenssens E.M."/>
            <person name="Foster-Nyarko E."/>
            <person name="Jarju S."/>
            <person name="Secka A."/>
            <person name="Antonio M."/>
            <person name="Oren A."/>
            <person name="Chaudhuri R.R."/>
            <person name="La Ragione R."/>
            <person name="Hildebrand F."/>
            <person name="Pallen M.J."/>
        </authorList>
    </citation>
    <scope>NUCLEOTIDE SEQUENCE</scope>
    <source>
        <strain evidence="2">CHK187-11901</strain>
    </source>
</reference>
<reference evidence="2" key="2">
    <citation type="submission" date="2021-04" db="EMBL/GenBank/DDBJ databases">
        <authorList>
            <person name="Gilroy R."/>
        </authorList>
    </citation>
    <scope>NUCLEOTIDE SEQUENCE</scope>
    <source>
        <strain evidence="2">CHK187-11901</strain>
    </source>
</reference>
<dbReference type="PROSITE" id="PS51707">
    <property type="entry name" value="CYTH"/>
    <property type="match status" value="1"/>
</dbReference>
<dbReference type="InterPro" id="IPR009195">
    <property type="entry name" value="Uncharacterised_YjbK"/>
</dbReference>
<accession>A0A9D2SVG5</accession>
<dbReference type="CDD" id="cd07762">
    <property type="entry name" value="CYTH-like_Pase_1"/>
    <property type="match status" value="1"/>
</dbReference>
<dbReference type="AlphaFoldDB" id="A0A9D2SVG5"/>
<dbReference type="InterPro" id="IPR023577">
    <property type="entry name" value="CYTH_domain"/>
</dbReference>
<dbReference type="Proteomes" id="UP000823896">
    <property type="component" value="Unassembled WGS sequence"/>
</dbReference>
<protein>
    <submittedName>
        <fullName evidence="2">CYTH domain-containing protein</fullName>
    </submittedName>
</protein>
<name>A0A9D2SVG5_9FIRM</name>
<evidence type="ECO:0000259" key="1">
    <source>
        <dbReference type="PROSITE" id="PS51707"/>
    </source>
</evidence>
<dbReference type="Pfam" id="PF01928">
    <property type="entry name" value="CYTH"/>
    <property type="match status" value="1"/>
</dbReference>
<dbReference type="SMART" id="SM01118">
    <property type="entry name" value="CYTH"/>
    <property type="match status" value="1"/>
</dbReference>
<dbReference type="SUPFAM" id="SSF55154">
    <property type="entry name" value="CYTH-like phosphatases"/>
    <property type="match status" value="1"/>
</dbReference>
<dbReference type="EMBL" id="DWWM01000039">
    <property type="protein sequence ID" value="HJC36657.1"/>
    <property type="molecule type" value="Genomic_DNA"/>
</dbReference>
<comment type="caution">
    <text evidence="2">The sequence shown here is derived from an EMBL/GenBank/DDBJ whole genome shotgun (WGS) entry which is preliminary data.</text>
</comment>
<evidence type="ECO:0000313" key="3">
    <source>
        <dbReference type="Proteomes" id="UP000823896"/>
    </source>
</evidence>
<proteinExistence type="predicted"/>
<organism evidence="2 3">
    <name type="scientific">Candidatus Merdibacter merdavium</name>
    <dbReference type="NCBI Taxonomy" id="2838692"/>
    <lineage>
        <taxon>Bacteria</taxon>
        <taxon>Bacillati</taxon>
        <taxon>Bacillota</taxon>
        <taxon>Erysipelotrichia</taxon>
        <taxon>Erysipelotrichales</taxon>
        <taxon>Erysipelotrichaceae</taxon>
        <taxon>Merdibacter</taxon>
    </lineage>
</organism>
<gene>
    <name evidence="2" type="ORF">H9702_05950</name>
</gene>